<gene>
    <name evidence="2" type="ORF">B0I71DRAFT_133925</name>
    <name evidence="1" type="ORF">YALI1_D20784g</name>
</gene>
<accession>A0A1D8NEW3</accession>
<dbReference type="Proteomes" id="UP000256601">
    <property type="component" value="Unassembled WGS sequence"/>
</dbReference>
<proteinExistence type="predicted"/>
<dbReference type="VEuPathDB" id="FungiDB:YALI1_D20784g"/>
<dbReference type="Proteomes" id="UP000182444">
    <property type="component" value="Chromosome 1D"/>
</dbReference>
<organism evidence="1 3">
    <name type="scientific">Yarrowia lipolytica</name>
    <name type="common">Candida lipolytica</name>
    <dbReference type="NCBI Taxonomy" id="4952"/>
    <lineage>
        <taxon>Eukaryota</taxon>
        <taxon>Fungi</taxon>
        <taxon>Dikarya</taxon>
        <taxon>Ascomycota</taxon>
        <taxon>Saccharomycotina</taxon>
        <taxon>Dipodascomycetes</taxon>
        <taxon>Dipodascales</taxon>
        <taxon>Dipodascales incertae sedis</taxon>
        <taxon>Yarrowia</taxon>
    </lineage>
</organism>
<dbReference type="AlphaFoldDB" id="A0A1D8NEW3"/>
<evidence type="ECO:0000313" key="4">
    <source>
        <dbReference type="Proteomes" id="UP000256601"/>
    </source>
</evidence>
<sequence>MQVHAPKPRIYATPSNADILLVAVASVKLSQAVLFHKSVHRWLTTRRTAHRAFLPLPCPPTNATFAVDRFLTHAPEGYAKYNPRCGINRLLHRYLSSAVCEVRGQLRCGHVMPVMNLWRFALNECLKRYGKTFSTPLGPLLNVGLCKRLDILVIKLPTKDDGMLISCIQHLISLLTSNCLATPKEERLVATYICVLLPRVIEHLAHHPASPQLEATLRSALRWARAYS</sequence>
<evidence type="ECO:0000313" key="1">
    <source>
        <dbReference type="EMBL" id="AOW04166.1"/>
    </source>
</evidence>
<protein>
    <submittedName>
        <fullName evidence="1">Uncharacterized protein</fullName>
    </submittedName>
</protein>
<evidence type="ECO:0000313" key="3">
    <source>
        <dbReference type="Proteomes" id="UP000182444"/>
    </source>
</evidence>
<evidence type="ECO:0000313" key="2">
    <source>
        <dbReference type="EMBL" id="RDW24649.1"/>
    </source>
</evidence>
<reference evidence="2 4" key="2">
    <citation type="submission" date="2018-07" db="EMBL/GenBank/DDBJ databases">
        <title>Draft Genome Assemblies for Five Robust Yarrowia lipolytica Strains Exhibiting High Lipid Production and Pentose Sugar Utilization and Sugar Alcohol Secretion from Undetoxified Lignocellulosic Biomass Hydrolysates.</title>
        <authorList>
            <consortium name="DOE Joint Genome Institute"/>
            <person name="Walker C."/>
            <person name="Ryu S."/>
            <person name="Na H."/>
            <person name="Zane M."/>
            <person name="LaButti K."/>
            <person name="Lipzen A."/>
            <person name="Haridas S."/>
            <person name="Barry K."/>
            <person name="Grigoriev I.V."/>
            <person name="Quarterman J."/>
            <person name="Slininger P."/>
            <person name="Dien B."/>
            <person name="Trinh C.T."/>
        </authorList>
    </citation>
    <scope>NUCLEOTIDE SEQUENCE [LARGE SCALE GENOMIC DNA]</scope>
    <source>
        <strain evidence="2 4">YB392</strain>
    </source>
</reference>
<reference evidence="1 3" key="1">
    <citation type="journal article" date="2016" name="PLoS ONE">
        <title>Sequence Assembly of Yarrowia lipolytica Strain W29/CLIB89 Shows Transposable Element Diversity.</title>
        <authorList>
            <person name="Magnan C."/>
            <person name="Yu J."/>
            <person name="Chang I."/>
            <person name="Jahn E."/>
            <person name="Kanomata Y."/>
            <person name="Wu J."/>
            <person name="Zeller M."/>
            <person name="Oakes M."/>
            <person name="Baldi P."/>
            <person name="Sandmeyer S."/>
        </authorList>
    </citation>
    <scope>NUCLEOTIDE SEQUENCE [LARGE SCALE GENOMIC DNA]</scope>
    <source>
        <strain evidence="1">CLIB89</strain>
        <strain evidence="3">CLIB89(W29)</strain>
    </source>
</reference>
<dbReference type="EMBL" id="KZ857342">
    <property type="protein sequence ID" value="RDW24649.1"/>
    <property type="molecule type" value="Genomic_DNA"/>
</dbReference>
<name>A0A1D8NEW3_YARLL</name>
<dbReference type="EMBL" id="CP017556">
    <property type="protein sequence ID" value="AOW04166.1"/>
    <property type="molecule type" value="Genomic_DNA"/>
</dbReference>